<dbReference type="Gramene" id="KFK32880">
    <property type="protein sequence ID" value="KFK32880"/>
    <property type="gene ID" value="AALP_AA6G299300"/>
</dbReference>
<proteinExistence type="predicted"/>
<dbReference type="EMBL" id="CM002874">
    <property type="protein sequence ID" value="KFK32880.1"/>
    <property type="molecule type" value="Genomic_DNA"/>
</dbReference>
<evidence type="ECO:0000313" key="1">
    <source>
        <dbReference type="EMBL" id="KFK32880.1"/>
    </source>
</evidence>
<evidence type="ECO:0000313" key="2">
    <source>
        <dbReference type="Proteomes" id="UP000029120"/>
    </source>
</evidence>
<keyword evidence="2" id="KW-1185">Reference proteome</keyword>
<sequence>MMLLPAHDFSDLPELVPLGANNFTLQLVFVFRTPSQPPESCYGSVSWRKFIAMVCVWLLCSLSTLKDYGTFPVNDDVAVWKILESRYVHRKGEIWLGSVKQNMEFIIDRRWSGFWIDKHVLSLAHSVLKLYFPERNEDSLILVYHPCEFIVFSRVIKTSEGCYATSLVYVAQRLFVLDNSHNFRELLGAFLVSKSIKHGFQEPNSLIQLLQMFFANYCFLSACFYSTKFHDMVYFWRSRHKFQRHTRLFRKLVITYDQCYFLIICVCYARVNSHSSKHMRRIARTIQFYDVIWFVLLLSRLHKDEYHILVCFIMLLLWLDFHESIASPRYSPRQGEFFTVHQQLKFKMYAFSVLQYFLCLKVAITACDLYFSERKCAFELMEDFGFVNCKSVTYLVSWFCISFDDSSYFLKKIMSRLVIVGCGRAKIYIDAVFATQELLWKQSLSHPHLRSSFIHLPSMWNQALFCLCQECVCGVVTCCLQWYKLLMQERLHMVLMHKQSQVCGFFRFIHVAYSGRLRLLLNFPYGAAPRPPEAPISVLKLSNSHGVQKHMELLCPRWNTSILRGSIRGYI</sequence>
<dbReference type="Proteomes" id="UP000029120">
    <property type="component" value="Chromosome 6"/>
</dbReference>
<protein>
    <submittedName>
        <fullName evidence="1">Uncharacterized protein</fullName>
    </submittedName>
</protein>
<gene>
    <name evidence="1" type="ordered locus">AALP_Aa6g299300</name>
</gene>
<reference evidence="2" key="1">
    <citation type="journal article" date="2015" name="Nat. Plants">
        <title>Genome expansion of Arabis alpina linked with retrotransposition and reduced symmetric DNA methylation.</title>
        <authorList>
            <person name="Willing E.M."/>
            <person name="Rawat V."/>
            <person name="Mandakova T."/>
            <person name="Maumus F."/>
            <person name="James G.V."/>
            <person name="Nordstroem K.J."/>
            <person name="Becker C."/>
            <person name="Warthmann N."/>
            <person name="Chica C."/>
            <person name="Szarzynska B."/>
            <person name="Zytnicki M."/>
            <person name="Albani M.C."/>
            <person name="Kiefer C."/>
            <person name="Bergonzi S."/>
            <person name="Castaings L."/>
            <person name="Mateos J.L."/>
            <person name="Berns M.C."/>
            <person name="Bujdoso N."/>
            <person name="Piofczyk T."/>
            <person name="de Lorenzo L."/>
            <person name="Barrero-Sicilia C."/>
            <person name="Mateos I."/>
            <person name="Piednoel M."/>
            <person name="Hagmann J."/>
            <person name="Chen-Min-Tao R."/>
            <person name="Iglesias-Fernandez R."/>
            <person name="Schuster S.C."/>
            <person name="Alonso-Blanco C."/>
            <person name="Roudier F."/>
            <person name="Carbonero P."/>
            <person name="Paz-Ares J."/>
            <person name="Davis S.J."/>
            <person name="Pecinka A."/>
            <person name="Quesneville H."/>
            <person name="Colot V."/>
            <person name="Lysak M.A."/>
            <person name="Weigel D."/>
            <person name="Coupland G."/>
            <person name="Schneeberger K."/>
        </authorList>
    </citation>
    <scope>NUCLEOTIDE SEQUENCE [LARGE SCALE GENOMIC DNA]</scope>
    <source>
        <strain evidence="2">cv. Pajares</strain>
    </source>
</reference>
<name>A0A087GSM8_ARAAL</name>
<organism evidence="1 2">
    <name type="scientific">Arabis alpina</name>
    <name type="common">Alpine rock-cress</name>
    <dbReference type="NCBI Taxonomy" id="50452"/>
    <lineage>
        <taxon>Eukaryota</taxon>
        <taxon>Viridiplantae</taxon>
        <taxon>Streptophyta</taxon>
        <taxon>Embryophyta</taxon>
        <taxon>Tracheophyta</taxon>
        <taxon>Spermatophyta</taxon>
        <taxon>Magnoliopsida</taxon>
        <taxon>eudicotyledons</taxon>
        <taxon>Gunneridae</taxon>
        <taxon>Pentapetalae</taxon>
        <taxon>rosids</taxon>
        <taxon>malvids</taxon>
        <taxon>Brassicales</taxon>
        <taxon>Brassicaceae</taxon>
        <taxon>Arabideae</taxon>
        <taxon>Arabis</taxon>
    </lineage>
</organism>
<dbReference type="AlphaFoldDB" id="A0A087GSM8"/>
<accession>A0A087GSM8</accession>
<dbReference type="OrthoDB" id="10681605at2759"/>